<protein>
    <submittedName>
        <fullName evidence="1">Unnamed protein product</fullName>
    </submittedName>
</protein>
<dbReference type="EMBL" id="BSXV01000996">
    <property type="protein sequence ID" value="GME91390.1"/>
    <property type="molecule type" value="Genomic_DNA"/>
</dbReference>
<keyword evidence="2" id="KW-1185">Reference proteome</keyword>
<gene>
    <name evidence="1" type="ORF">Cboi01_000228000</name>
</gene>
<comment type="caution">
    <text evidence="1">The sequence shown here is derived from an EMBL/GenBank/DDBJ whole genome shotgun (WGS) entry which is preliminary data.</text>
</comment>
<evidence type="ECO:0000313" key="1">
    <source>
        <dbReference type="EMBL" id="GME91390.1"/>
    </source>
</evidence>
<accession>A0ACB5TMW2</accession>
<proteinExistence type="predicted"/>
<dbReference type="Proteomes" id="UP001165101">
    <property type="component" value="Unassembled WGS sequence"/>
</dbReference>
<reference evidence="1" key="1">
    <citation type="submission" date="2023-04" db="EMBL/GenBank/DDBJ databases">
        <title>Candida boidinii NBRC 1967.</title>
        <authorList>
            <person name="Ichikawa N."/>
            <person name="Sato H."/>
            <person name="Tonouchi N."/>
        </authorList>
    </citation>
    <scope>NUCLEOTIDE SEQUENCE</scope>
    <source>
        <strain evidence="1">NBRC 1967</strain>
    </source>
</reference>
<sequence>MSSEKSENLQSCQQITKKTPEYVRYDNNYAGPLIIIEPFYELPKDRMKIFMKEAPENYDDNTFLKINSIPKFYIQSPDYGYRFQDEQGKFCRIENEFTEKLIKLENFEIEEIRAFSIGDGLFNIGFSIKGTVEVIYLTDISKNQFYSEYSEEVIKTNGKKIKSIEIFTSQIGKFCEKESDITIYALRLIYKDKRLAEQTVSTGVYSAVRYVTNDNSSEAQDLSQVQRKELKMRLKDLTTFYIPGQTCRKCGGRTKDSIRKSSRKDRRYQMIPEYCDSCNESYYNSTNQVHEDVPINYTSMNNQSATSASAPTPAPAPVPQQQEQQQQQYEYQSDNDVPPPYEDTIGDSSGIVQQGTSSSHIPTDSKTQ</sequence>
<organism evidence="1 2">
    <name type="scientific">Candida boidinii</name>
    <name type="common">Yeast</name>
    <dbReference type="NCBI Taxonomy" id="5477"/>
    <lineage>
        <taxon>Eukaryota</taxon>
        <taxon>Fungi</taxon>
        <taxon>Dikarya</taxon>
        <taxon>Ascomycota</taxon>
        <taxon>Saccharomycotina</taxon>
        <taxon>Pichiomycetes</taxon>
        <taxon>Pichiales</taxon>
        <taxon>Pichiaceae</taxon>
        <taxon>Ogataea</taxon>
        <taxon>Ogataea/Candida clade</taxon>
    </lineage>
</organism>
<name>A0ACB5TMW2_CANBO</name>
<evidence type="ECO:0000313" key="2">
    <source>
        <dbReference type="Proteomes" id="UP001165101"/>
    </source>
</evidence>